<dbReference type="OrthoDB" id="4323466at2"/>
<dbReference type="Proteomes" id="UP000199323">
    <property type="component" value="Unassembled WGS sequence"/>
</dbReference>
<protein>
    <submittedName>
        <fullName evidence="1">Uncharacterized protein</fullName>
    </submittedName>
</protein>
<evidence type="ECO:0000313" key="1">
    <source>
        <dbReference type="EMBL" id="SFF26293.1"/>
    </source>
</evidence>
<keyword evidence="2" id="KW-1185">Reference proteome</keyword>
<reference evidence="1 2" key="1">
    <citation type="submission" date="2016-10" db="EMBL/GenBank/DDBJ databases">
        <authorList>
            <person name="de Groot N.N."/>
        </authorList>
    </citation>
    <scope>NUCLEOTIDE SEQUENCE [LARGE SCALE GENOMIC DNA]</scope>
    <source>
        <strain evidence="1 2">CGMCC 4.3510</strain>
    </source>
</reference>
<name>A0A1I2HA99_9ACTN</name>
<proteinExistence type="predicted"/>
<dbReference type="AlphaFoldDB" id="A0A1I2HA99"/>
<gene>
    <name evidence="1" type="ORF">SAMN05216251_110181</name>
</gene>
<dbReference type="STRING" id="380248.SAMN05216251_110181"/>
<evidence type="ECO:0000313" key="2">
    <source>
        <dbReference type="Proteomes" id="UP000199323"/>
    </source>
</evidence>
<sequence length="105" mass="11041">MTTYVVTVPGTFLDAPTTEARTTLVRALRPADPQSTDFGEDEELDILTMYGDSSAFSVRVAVDADNPDGAEQVAADLVRDALRVAGIAEDGARLGDPVITGIDAE</sequence>
<accession>A0A1I2HA99</accession>
<dbReference type="RefSeq" id="WP_093714754.1">
    <property type="nucleotide sequence ID" value="NZ_FONG01000010.1"/>
</dbReference>
<organism evidence="1 2">
    <name type="scientific">Actinacidiphila alni</name>
    <dbReference type="NCBI Taxonomy" id="380248"/>
    <lineage>
        <taxon>Bacteria</taxon>
        <taxon>Bacillati</taxon>
        <taxon>Actinomycetota</taxon>
        <taxon>Actinomycetes</taxon>
        <taxon>Kitasatosporales</taxon>
        <taxon>Streptomycetaceae</taxon>
        <taxon>Actinacidiphila</taxon>
    </lineage>
</organism>
<dbReference type="EMBL" id="FONG01000010">
    <property type="protein sequence ID" value="SFF26293.1"/>
    <property type="molecule type" value="Genomic_DNA"/>
</dbReference>